<dbReference type="GO" id="GO:0005524">
    <property type="term" value="F:ATP binding"/>
    <property type="evidence" value="ECO:0007669"/>
    <property type="project" value="UniProtKB-KW"/>
</dbReference>
<gene>
    <name evidence="12" type="ORF">LCGC14_1843010</name>
</gene>
<dbReference type="PANTHER" id="PTHR11946:SF93">
    <property type="entry name" value="VALINE--TRNA LIGASE, CHLOROPLASTIC_MITOCHONDRIAL 2"/>
    <property type="match status" value="1"/>
</dbReference>
<dbReference type="SUPFAM" id="SSF52374">
    <property type="entry name" value="Nucleotidylyl transferase"/>
    <property type="match status" value="1"/>
</dbReference>
<feature type="region of interest" description="Disordered" evidence="9">
    <location>
        <begin position="267"/>
        <end position="289"/>
    </location>
</feature>
<keyword evidence="5" id="KW-0648">Protein biosynthesis</keyword>
<evidence type="ECO:0000259" key="10">
    <source>
        <dbReference type="Pfam" id="PF00133"/>
    </source>
</evidence>
<dbReference type="SUPFAM" id="SSF47323">
    <property type="entry name" value="Anticodon-binding domain of a subclass of class I aminoacyl-tRNA synthetases"/>
    <property type="match status" value="1"/>
</dbReference>
<dbReference type="GO" id="GO:0005829">
    <property type="term" value="C:cytosol"/>
    <property type="evidence" value="ECO:0007669"/>
    <property type="project" value="TreeGrafter"/>
</dbReference>
<keyword evidence="3" id="KW-0547">Nucleotide-binding</keyword>
<dbReference type="AlphaFoldDB" id="A0A0F9GCN0"/>
<reference evidence="12" key="1">
    <citation type="journal article" date="2015" name="Nature">
        <title>Complex archaea that bridge the gap between prokaryotes and eukaryotes.</title>
        <authorList>
            <person name="Spang A."/>
            <person name="Saw J.H."/>
            <person name="Jorgensen S.L."/>
            <person name="Zaremba-Niedzwiedzka K."/>
            <person name="Martijn J."/>
            <person name="Lind A.E."/>
            <person name="van Eijk R."/>
            <person name="Schleper C."/>
            <person name="Guy L."/>
            <person name="Ettema T.J."/>
        </authorList>
    </citation>
    <scope>NUCLEOTIDE SEQUENCE</scope>
</reference>
<comment type="catalytic activity">
    <reaction evidence="8">
        <text>tRNA(Val) + L-valine + ATP = L-valyl-tRNA(Val) + AMP + diphosphate</text>
        <dbReference type="Rhea" id="RHEA:10704"/>
        <dbReference type="Rhea" id="RHEA-COMP:9672"/>
        <dbReference type="Rhea" id="RHEA-COMP:9708"/>
        <dbReference type="ChEBI" id="CHEBI:30616"/>
        <dbReference type="ChEBI" id="CHEBI:33019"/>
        <dbReference type="ChEBI" id="CHEBI:57762"/>
        <dbReference type="ChEBI" id="CHEBI:78442"/>
        <dbReference type="ChEBI" id="CHEBI:78537"/>
        <dbReference type="ChEBI" id="CHEBI:456215"/>
        <dbReference type="EC" id="6.1.1.9"/>
    </reaction>
</comment>
<dbReference type="GO" id="GO:0006438">
    <property type="term" value="P:valyl-tRNA aminoacylation"/>
    <property type="evidence" value="ECO:0007669"/>
    <property type="project" value="InterPro"/>
</dbReference>
<evidence type="ECO:0000256" key="1">
    <source>
        <dbReference type="ARBA" id="ARBA00013169"/>
    </source>
</evidence>
<evidence type="ECO:0000256" key="9">
    <source>
        <dbReference type="SAM" id="MobiDB-lite"/>
    </source>
</evidence>
<evidence type="ECO:0000313" key="12">
    <source>
        <dbReference type="EMBL" id="KKL96584.1"/>
    </source>
</evidence>
<dbReference type="Gene3D" id="3.40.50.620">
    <property type="entry name" value="HUPs"/>
    <property type="match status" value="1"/>
</dbReference>
<feature type="domain" description="Methionyl/Valyl/Leucyl/Isoleucyl-tRNA synthetase anticodon-binding" evidence="11">
    <location>
        <begin position="172"/>
        <end position="259"/>
    </location>
</feature>
<sequence length="289" mass="32275">LDTWFSSALWPFSTMGWPDETPELEKFYPGNVLSTAREIITLWVSRMVMFGQYFRGQVPFPEVYIHAMIQDGQGRKMSKSLGNGIDPLDIIGSHGADAMRFTLAGMTTETQDVRMPVEELLLPDGRKALTSPKFDIGRNFCNKLWTASRFALMNLAGAPAWGQVSPHAHLSDAWILSRLTTAVREVTECLETYRFHDATAVLYRYMWNDFCDWYLEVAKVRMAAGEDAPKAVLAHGLDQLLRLGHPIVPFITEAIWAQLNAAAPVRGPGDTQGGSPCPGRGTCHRNKRC</sequence>
<dbReference type="InterPro" id="IPR014729">
    <property type="entry name" value="Rossmann-like_a/b/a_fold"/>
</dbReference>
<keyword evidence="4" id="KW-0067">ATP-binding</keyword>
<dbReference type="GO" id="GO:0004832">
    <property type="term" value="F:valine-tRNA ligase activity"/>
    <property type="evidence" value="ECO:0007669"/>
    <property type="project" value="UniProtKB-EC"/>
</dbReference>
<protein>
    <recommendedName>
        <fullName evidence="1">valine--tRNA ligase</fullName>
        <ecNumber evidence="1">6.1.1.9</ecNumber>
    </recommendedName>
    <alternativeName>
        <fullName evidence="7">Valyl-tRNA synthetase</fullName>
    </alternativeName>
</protein>
<dbReference type="EC" id="6.1.1.9" evidence="1"/>
<evidence type="ECO:0000259" key="11">
    <source>
        <dbReference type="Pfam" id="PF08264"/>
    </source>
</evidence>
<evidence type="ECO:0000256" key="6">
    <source>
        <dbReference type="ARBA" id="ARBA00023146"/>
    </source>
</evidence>
<dbReference type="InterPro" id="IPR033705">
    <property type="entry name" value="Anticodon_Ia_Val"/>
</dbReference>
<dbReference type="PANTHER" id="PTHR11946">
    <property type="entry name" value="VALYL-TRNA SYNTHETASES"/>
    <property type="match status" value="1"/>
</dbReference>
<keyword evidence="6" id="KW-0030">Aminoacyl-tRNA synthetase</keyword>
<organism evidence="12">
    <name type="scientific">marine sediment metagenome</name>
    <dbReference type="NCBI Taxonomy" id="412755"/>
    <lineage>
        <taxon>unclassified sequences</taxon>
        <taxon>metagenomes</taxon>
        <taxon>ecological metagenomes</taxon>
    </lineage>
</organism>
<dbReference type="InterPro" id="IPR002303">
    <property type="entry name" value="Valyl-tRNA_ligase"/>
</dbReference>
<evidence type="ECO:0000256" key="2">
    <source>
        <dbReference type="ARBA" id="ARBA00022598"/>
    </source>
</evidence>
<name>A0A0F9GCN0_9ZZZZ</name>
<dbReference type="Gene3D" id="1.10.730.10">
    <property type="entry name" value="Isoleucyl-tRNA Synthetase, Domain 1"/>
    <property type="match status" value="1"/>
</dbReference>
<comment type="caution">
    <text evidence="12">The sequence shown here is derived from an EMBL/GenBank/DDBJ whole genome shotgun (WGS) entry which is preliminary data.</text>
</comment>
<dbReference type="InterPro" id="IPR002300">
    <property type="entry name" value="aa-tRNA-synth_Ia"/>
</dbReference>
<accession>A0A0F9GCN0</accession>
<feature type="non-terminal residue" evidence="12">
    <location>
        <position position="1"/>
    </location>
</feature>
<dbReference type="InterPro" id="IPR009080">
    <property type="entry name" value="tRNAsynth_Ia_anticodon-bd"/>
</dbReference>
<evidence type="ECO:0000256" key="4">
    <source>
        <dbReference type="ARBA" id="ARBA00022840"/>
    </source>
</evidence>
<dbReference type="Pfam" id="PF00133">
    <property type="entry name" value="tRNA-synt_1"/>
    <property type="match status" value="1"/>
</dbReference>
<evidence type="ECO:0000256" key="8">
    <source>
        <dbReference type="ARBA" id="ARBA00047552"/>
    </source>
</evidence>
<evidence type="ECO:0000256" key="3">
    <source>
        <dbReference type="ARBA" id="ARBA00022741"/>
    </source>
</evidence>
<proteinExistence type="predicted"/>
<feature type="domain" description="Aminoacyl-tRNA synthetase class Ia" evidence="10">
    <location>
        <begin position="1"/>
        <end position="115"/>
    </location>
</feature>
<dbReference type="Pfam" id="PF08264">
    <property type="entry name" value="Anticodon_1"/>
    <property type="match status" value="1"/>
</dbReference>
<dbReference type="EMBL" id="LAZR01018393">
    <property type="protein sequence ID" value="KKL96584.1"/>
    <property type="molecule type" value="Genomic_DNA"/>
</dbReference>
<evidence type="ECO:0000256" key="5">
    <source>
        <dbReference type="ARBA" id="ARBA00022917"/>
    </source>
</evidence>
<keyword evidence="2" id="KW-0436">Ligase</keyword>
<evidence type="ECO:0000256" key="7">
    <source>
        <dbReference type="ARBA" id="ARBA00029936"/>
    </source>
</evidence>
<dbReference type="InterPro" id="IPR013155">
    <property type="entry name" value="M/V/L/I-tRNA-synth_anticd-bd"/>
</dbReference>
<dbReference type="CDD" id="cd07962">
    <property type="entry name" value="Anticodon_Ia_Val"/>
    <property type="match status" value="1"/>
</dbReference>